<dbReference type="EC" id="2.7.11.1" evidence="1"/>
<keyword evidence="6" id="KW-0067">ATP-binding</keyword>
<dbReference type="RefSeq" id="WP_345589644.1">
    <property type="nucleotide sequence ID" value="NZ_BAABCQ010000013.1"/>
</dbReference>
<dbReference type="SMART" id="SM00220">
    <property type="entry name" value="S_TKc"/>
    <property type="match status" value="1"/>
</dbReference>
<feature type="compositionally biased region" description="Low complexity" evidence="9">
    <location>
        <begin position="62"/>
        <end position="72"/>
    </location>
</feature>
<comment type="catalytic activity">
    <reaction evidence="7">
        <text>L-threonyl-[protein] + ATP = O-phospho-L-threonyl-[protein] + ADP + H(+)</text>
        <dbReference type="Rhea" id="RHEA:46608"/>
        <dbReference type="Rhea" id="RHEA-COMP:11060"/>
        <dbReference type="Rhea" id="RHEA-COMP:11605"/>
        <dbReference type="ChEBI" id="CHEBI:15378"/>
        <dbReference type="ChEBI" id="CHEBI:30013"/>
        <dbReference type="ChEBI" id="CHEBI:30616"/>
        <dbReference type="ChEBI" id="CHEBI:61977"/>
        <dbReference type="ChEBI" id="CHEBI:456216"/>
        <dbReference type="EC" id="2.7.11.1"/>
    </reaction>
</comment>
<evidence type="ECO:0000313" key="11">
    <source>
        <dbReference type="EMBL" id="GAA3959735.1"/>
    </source>
</evidence>
<dbReference type="InterPro" id="IPR011009">
    <property type="entry name" value="Kinase-like_dom_sf"/>
</dbReference>
<evidence type="ECO:0000256" key="7">
    <source>
        <dbReference type="ARBA" id="ARBA00047899"/>
    </source>
</evidence>
<dbReference type="SUPFAM" id="SSF56112">
    <property type="entry name" value="Protein kinase-like (PK-like)"/>
    <property type="match status" value="1"/>
</dbReference>
<keyword evidence="4" id="KW-0547">Nucleotide-binding</keyword>
<dbReference type="Pfam" id="PF16919">
    <property type="entry name" value="PknG_rubred"/>
    <property type="match status" value="1"/>
</dbReference>
<evidence type="ECO:0000256" key="5">
    <source>
        <dbReference type="ARBA" id="ARBA00022777"/>
    </source>
</evidence>
<dbReference type="Pfam" id="PF00069">
    <property type="entry name" value="Pkinase"/>
    <property type="match status" value="1"/>
</dbReference>
<feature type="compositionally biased region" description="Low complexity" evidence="9">
    <location>
        <begin position="34"/>
        <end position="47"/>
    </location>
</feature>
<sequence length="824" mass="88708">MSETVCVRPDCEGGHIMVTGFCDTCFRRPLVREPSPARSATAPATEPVGSTEPAPPEPSAPPAQRAAAATGGELDRDGLLLLPHLPSPDPSETADTTARPPTGGRRCGVDNCAGTIGVSYDDGPAPDHGYCPACGTEYSFRPRLRPGDRVGGHYEVLGYLAVGGHGWVYLAEDTRVPGLHVVLKGVINSGDAMARRAAVEERRSLTTLHHRDIVRIVTHVQHQAPGDAEPTGYIVMEYVGGRSLAWIRFAPEEELVRLFGAGGFQFGHVITYGCKILGALEYLHDQGLLYCDMKPENVIHYGREIKVIDLGAIRRTDDRSSGLVHTHGYSPPKRERDERGFHVDSDLYTVGRTLKVLAERASPPAGLAARSFDALVRRATHTEPAARFRSAAEMSRQLWEVLREHQALGGNEPYPERSTRFEPTASVFGAALGTVPALGRWTRGDGTGAPELPAGTPDPRATARALPVPLPDASDQAAVLLGGLAADTPDRIAERAEGDPALRTVETALWLCRAYLEAGDAARAEAWVARAKGRSGDYDWRIFWHQGLVRLVHGAVKEAQDEFAATYAALPGEVAPKLALGYCAEYLAERLREPGVREAPAPEPVLRDPAARKAGPADAGAAPDRIRSAGQQQAGRARARELQAEEYYEAVRRRDPTQGSAAFGLARIRLRRGGRSQAVAVLDEVPTTSRHYDAARIAAVRVLAGRLPGGPGPRAAELSEAAERLTGLHLDGSGAWDRLVTELREHALACRPPDGWGSGFPAGELFGPQDTEEALRALLSRSLKRLADQAGSVGERGDLLDRAYAVLPEPAGPRELLRGWRRKA</sequence>
<keyword evidence="3" id="KW-0808">Transferase</keyword>
<evidence type="ECO:0000256" key="2">
    <source>
        <dbReference type="ARBA" id="ARBA00022527"/>
    </source>
</evidence>
<evidence type="ECO:0000313" key="12">
    <source>
        <dbReference type="Proteomes" id="UP001500034"/>
    </source>
</evidence>
<gene>
    <name evidence="11" type="ORF">GCM10022384_10650</name>
</gene>
<feature type="domain" description="Protein kinase" evidence="10">
    <location>
        <begin position="154"/>
        <end position="516"/>
    </location>
</feature>
<evidence type="ECO:0000256" key="6">
    <source>
        <dbReference type="ARBA" id="ARBA00022840"/>
    </source>
</evidence>
<dbReference type="InterPro" id="IPR031634">
    <property type="entry name" value="PknG_rubred"/>
</dbReference>
<dbReference type="Gene3D" id="3.30.200.20">
    <property type="entry name" value="Phosphorylase Kinase, domain 1"/>
    <property type="match status" value="1"/>
</dbReference>
<keyword evidence="2" id="KW-0723">Serine/threonine-protein kinase</keyword>
<accession>A0ABP7P4W5</accession>
<dbReference type="Pfam" id="PF16918">
    <property type="entry name" value="PknG_TPR"/>
    <property type="match status" value="1"/>
</dbReference>
<name>A0ABP7P4W5_9ACTN</name>
<reference evidence="12" key="1">
    <citation type="journal article" date="2019" name="Int. J. Syst. Evol. Microbiol.">
        <title>The Global Catalogue of Microorganisms (GCM) 10K type strain sequencing project: providing services to taxonomists for standard genome sequencing and annotation.</title>
        <authorList>
            <consortium name="The Broad Institute Genomics Platform"/>
            <consortium name="The Broad Institute Genome Sequencing Center for Infectious Disease"/>
            <person name="Wu L."/>
            <person name="Ma J."/>
        </authorList>
    </citation>
    <scope>NUCLEOTIDE SEQUENCE [LARGE SCALE GENOMIC DNA]</scope>
    <source>
        <strain evidence="12">JCM 17027</strain>
    </source>
</reference>
<evidence type="ECO:0000259" key="10">
    <source>
        <dbReference type="PROSITE" id="PS50011"/>
    </source>
</evidence>
<dbReference type="InterPro" id="IPR000719">
    <property type="entry name" value="Prot_kinase_dom"/>
</dbReference>
<evidence type="ECO:0000256" key="9">
    <source>
        <dbReference type="SAM" id="MobiDB-lite"/>
    </source>
</evidence>
<dbReference type="PANTHER" id="PTHR24363">
    <property type="entry name" value="SERINE/THREONINE PROTEIN KINASE"/>
    <property type="match status" value="1"/>
</dbReference>
<dbReference type="PANTHER" id="PTHR24363:SF0">
    <property type="entry name" value="SERINE_THREONINE KINASE LIKE DOMAIN CONTAINING 1"/>
    <property type="match status" value="1"/>
</dbReference>
<comment type="catalytic activity">
    <reaction evidence="8">
        <text>L-seryl-[protein] + ATP = O-phospho-L-seryl-[protein] + ADP + H(+)</text>
        <dbReference type="Rhea" id="RHEA:17989"/>
        <dbReference type="Rhea" id="RHEA-COMP:9863"/>
        <dbReference type="Rhea" id="RHEA-COMP:11604"/>
        <dbReference type="ChEBI" id="CHEBI:15378"/>
        <dbReference type="ChEBI" id="CHEBI:29999"/>
        <dbReference type="ChEBI" id="CHEBI:30616"/>
        <dbReference type="ChEBI" id="CHEBI:83421"/>
        <dbReference type="ChEBI" id="CHEBI:456216"/>
        <dbReference type="EC" id="2.7.11.1"/>
    </reaction>
</comment>
<protein>
    <recommendedName>
        <fullName evidence="1">non-specific serine/threonine protein kinase</fullName>
        <ecNumber evidence="1">2.7.11.1</ecNumber>
    </recommendedName>
</protein>
<keyword evidence="12" id="KW-1185">Reference proteome</keyword>
<evidence type="ECO:0000256" key="1">
    <source>
        <dbReference type="ARBA" id="ARBA00012513"/>
    </source>
</evidence>
<dbReference type="Gene3D" id="1.10.510.10">
    <property type="entry name" value="Transferase(Phosphotransferase) domain 1"/>
    <property type="match status" value="1"/>
</dbReference>
<organism evidence="11 12">
    <name type="scientific">Streptomyces marokkonensis</name>
    <dbReference type="NCBI Taxonomy" id="324855"/>
    <lineage>
        <taxon>Bacteria</taxon>
        <taxon>Bacillati</taxon>
        <taxon>Actinomycetota</taxon>
        <taxon>Actinomycetes</taxon>
        <taxon>Kitasatosporales</taxon>
        <taxon>Streptomycetaceae</taxon>
        <taxon>Streptomyces</taxon>
    </lineage>
</organism>
<dbReference type="InterPro" id="IPR011990">
    <property type="entry name" value="TPR-like_helical_dom_sf"/>
</dbReference>
<feature type="compositionally biased region" description="Low complexity" evidence="9">
    <location>
        <begin position="612"/>
        <end position="636"/>
    </location>
</feature>
<dbReference type="Proteomes" id="UP001500034">
    <property type="component" value="Unassembled WGS sequence"/>
</dbReference>
<dbReference type="EMBL" id="BAABCQ010000013">
    <property type="protein sequence ID" value="GAA3959735.1"/>
    <property type="molecule type" value="Genomic_DNA"/>
</dbReference>
<dbReference type="Gene3D" id="1.25.40.10">
    <property type="entry name" value="Tetratricopeptide repeat domain"/>
    <property type="match status" value="2"/>
</dbReference>
<evidence type="ECO:0000256" key="4">
    <source>
        <dbReference type="ARBA" id="ARBA00022741"/>
    </source>
</evidence>
<feature type="region of interest" description="Disordered" evidence="9">
    <location>
        <begin position="598"/>
        <end position="637"/>
    </location>
</feature>
<dbReference type="PROSITE" id="PS50011">
    <property type="entry name" value="PROTEIN_KINASE_DOM"/>
    <property type="match status" value="1"/>
</dbReference>
<keyword evidence="5" id="KW-0418">Kinase</keyword>
<feature type="region of interest" description="Disordered" evidence="9">
    <location>
        <begin position="34"/>
        <end position="107"/>
    </location>
</feature>
<evidence type="ECO:0000256" key="3">
    <source>
        <dbReference type="ARBA" id="ARBA00022679"/>
    </source>
</evidence>
<proteinExistence type="predicted"/>
<evidence type="ECO:0000256" key="8">
    <source>
        <dbReference type="ARBA" id="ARBA00048679"/>
    </source>
</evidence>
<dbReference type="InterPro" id="IPR031636">
    <property type="entry name" value="PknG_TPR"/>
</dbReference>
<comment type="caution">
    <text evidence="11">The sequence shown here is derived from an EMBL/GenBank/DDBJ whole genome shotgun (WGS) entry which is preliminary data.</text>
</comment>